<dbReference type="AlphaFoldDB" id="A0AAE0GWX0"/>
<dbReference type="Proteomes" id="UP001190700">
    <property type="component" value="Unassembled WGS sequence"/>
</dbReference>
<dbReference type="Pfam" id="PF00076">
    <property type="entry name" value="RRM_1"/>
    <property type="match status" value="1"/>
</dbReference>
<keyword evidence="5" id="KW-1185">Reference proteome</keyword>
<feature type="compositionally biased region" description="Basic and acidic residues" evidence="2">
    <location>
        <begin position="143"/>
        <end position="153"/>
    </location>
</feature>
<dbReference type="InterPro" id="IPR012677">
    <property type="entry name" value="Nucleotide-bd_a/b_plait_sf"/>
</dbReference>
<feature type="region of interest" description="Disordered" evidence="2">
    <location>
        <begin position="142"/>
        <end position="211"/>
    </location>
</feature>
<feature type="compositionally biased region" description="Basic and acidic residues" evidence="2">
    <location>
        <begin position="163"/>
        <end position="185"/>
    </location>
</feature>
<feature type="compositionally biased region" description="Gly residues" evidence="2">
    <location>
        <begin position="192"/>
        <end position="211"/>
    </location>
</feature>
<dbReference type="PROSITE" id="PS50102">
    <property type="entry name" value="RRM"/>
    <property type="match status" value="1"/>
</dbReference>
<evidence type="ECO:0000313" key="4">
    <source>
        <dbReference type="EMBL" id="KAK3285824.1"/>
    </source>
</evidence>
<dbReference type="Gene3D" id="3.30.70.330">
    <property type="match status" value="1"/>
</dbReference>
<dbReference type="InterPro" id="IPR035979">
    <property type="entry name" value="RBD_domain_sf"/>
</dbReference>
<feature type="region of interest" description="Disordered" evidence="2">
    <location>
        <begin position="236"/>
        <end position="414"/>
    </location>
</feature>
<evidence type="ECO:0000256" key="2">
    <source>
        <dbReference type="SAM" id="MobiDB-lite"/>
    </source>
</evidence>
<dbReference type="SUPFAM" id="SSF54928">
    <property type="entry name" value="RNA-binding domain, RBD"/>
    <property type="match status" value="1"/>
</dbReference>
<protein>
    <recommendedName>
        <fullName evidence="3">RRM domain-containing protein</fullName>
    </recommendedName>
</protein>
<evidence type="ECO:0000256" key="1">
    <source>
        <dbReference type="PROSITE-ProRule" id="PRU00176"/>
    </source>
</evidence>
<feature type="compositionally biased region" description="Basic and acidic residues" evidence="2">
    <location>
        <begin position="398"/>
        <end position="414"/>
    </location>
</feature>
<evidence type="ECO:0000313" key="5">
    <source>
        <dbReference type="Proteomes" id="UP001190700"/>
    </source>
</evidence>
<sequence>MGDNATAGGKKKKPVKLGLTEFHKLTSWADEVEDETFNLPSAPGETRVHGGYQQDQHEIPDEPPFKVFLGNIPYETQWDDVIQDVFRNNAQCKVKDYRVIKHKDTQRPRGCFVEFEDKQSLIAALGQSGVLVGNRPLRVDTATGRRGDFDGQGDRGGFGKGGYPRDRYSEGDRYGDRGFGDRGRYGDSSFGEKGGYNNRGGYSSGYGDKGYNRGGGYEERGGYGDRGGYGGYGDRGGYGKGGYQEPYQRYEEASQGTQYGSYRERGAPRSRGFDSYGEDRRSGGGYGGQRDMGRQDGGGGTLDGQPSQQRLEGDGGDRPSQRPKLILQPKTAGGNAVPEASPGSSKPNPFGAAKPIDSYSVYKKVEEQEAKERAMLRRDEEEKGKGKGKGKGQQGDHFSGERRAYHQESDAEVR</sequence>
<gene>
    <name evidence="4" type="ORF">CYMTET_6584</name>
</gene>
<feature type="domain" description="RRM" evidence="3">
    <location>
        <begin position="65"/>
        <end position="144"/>
    </location>
</feature>
<accession>A0AAE0GWX0</accession>
<keyword evidence="1" id="KW-0694">RNA-binding</keyword>
<dbReference type="EMBL" id="LGRX02001611">
    <property type="protein sequence ID" value="KAK3285824.1"/>
    <property type="molecule type" value="Genomic_DNA"/>
</dbReference>
<dbReference type="GO" id="GO:0003723">
    <property type="term" value="F:RNA binding"/>
    <property type="evidence" value="ECO:0007669"/>
    <property type="project" value="UniProtKB-UniRule"/>
</dbReference>
<name>A0AAE0GWX0_9CHLO</name>
<dbReference type="SMART" id="SM00360">
    <property type="entry name" value="RRM"/>
    <property type="match status" value="1"/>
</dbReference>
<evidence type="ECO:0000259" key="3">
    <source>
        <dbReference type="PROSITE" id="PS50102"/>
    </source>
</evidence>
<organism evidence="4 5">
    <name type="scientific">Cymbomonas tetramitiformis</name>
    <dbReference type="NCBI Taxonomy" id="36881"/>
    <lineage>
        <taxon>Eukaryota</taxon>
        <taxon>Viridiplantae</taxon>
        <taxon>Chlorophyta</taxon>
        <taxon>Pyramimonadophyceae</taxon>
        <taxon>Pyramimonadales</taxon>
        <taxon>Pyramimonadaceae</taxon>
        <taxon>Cymbomonas</taxon>
    </lineage>
</organism>
<feature type="compositionally biased region" description="Basic and acidic residues" evidence="2">
    <location>
        <begin position="363"/>
        <end position="385"/>
    </location>
</feature>
<reference evidence="4 5" key="1">
    <citation type="journal article" date="2015" name="Genome Biol. Evol.">
        <title>Comparative Genomics of a Bacterivorous Green Alga Reveals Evolutionary Causalities and Consequences of Phago-Mixotrophic Mode of Nutrition.</title>
        <authorList>
            <person name="Burns J.A."/>
            <person name="Paasch A."/>
            <person name="Narechania A."/>
            <person name="Kim E."/>
        </authorList>
    </citation>
    <scope>NUCLEOTIDE SEQUENCE [LARGE SCALE GENOMIC DNA]</scope>
    <source>
        <strain evidence="4 5">PLY_AMNH</strain>
    </source>
</reference>
<comment type="caution">
    <text evidence="4">The sequence shown here is derived from an EMBL/GenBank/DDBJ whole genome shotgun (WGS) entry which is preliminary data.</text>
</comment>
<feature type="compositionally biased region" description="Gly residues" evidence="2">
    <location>
        <begin position="283"/>
        <end position="302"/>
    </location>
</feature>
<dbReference type="InterPro" id="IPR000504">
    <property type="entry name" value="RRM_dom"/>
</dbReference>
<feature type="compositionally biased region" description="Basic and acidic residues" evidence="2">
    <location>
        <begin position="311"/>
        <end position="320"/>
    </location>
</feature>
<proteinExistence type="predicted"/>